<evidence type="ECO:0000313" key="3">
    <source>
        <dbReference type="EMBL" id="MBB5472783.1"/>
    </source>
</evidence>
<dbReference type="AlphaFoldDB" id="A0A511FBC2"/>
<sequence>MITALLAELDVQPRRRPFRGTTLAMAAVVLALVVLRFVTASADTTRAVRDAEAEAARLTEMFGDLTVPAHTYVEPRYMFAGQFPHDLAGVVIGFALLAFVGGALLVGGDWRTGAVRMSLTGRSSRAVPCSARVVVWAASSMVVAVLLAVVLTASMLAVAALRGSTSGVDLLGTVFMLARGGLVVLAAAGAGAALGTVLRSDVAVVVLVLAYVLLVETLVPVLVMGFRTPGAVVHAFVRSEDLSRSGTFVCDVPRCPEPVLAGVGGWSGYMLIAGILVASVVMAVLGARRPVWR</sequence>
<keyword evidence="1" id="KW-1133">Transmembrane helix</keyword>
<keyword evidence="4" id="KW-1185">Reference proteome</keyword>
<name>A0A511FBC2_9CELL</name>
<keyword evidence="1" id="KW-0472">Membrane</keyword>
<comment type="caution">
    <text evidence="2">The sequence shown here is derived from an EMBL/GenBank/DDBJ whole genome shotgun (WGS) entry which is preliminary data.</text>
</comment>
<dbReference type="EMBL" id="JACHDN010000001">
    <property type="protein sequence ID" value="MBB5472783.1"/>
    <property type="molecule type" value="Genomic_DNA"/>
</dbReference>
<evidence type="ECO:0000313" key="2">
    <source>
        <dbReference type="EMBL" id="GEL46556.1"/>
    </source>
</evidence>
<keyword evidence="1" id="KW-0812">Transmembrane</keyword>
<feature type="transmembrane region" description="Helical" evidence="1">
    <location>
        <begin position="173"/>
        <end position="195"/>
    </location>
</feature>
<gene>
    <name evidence="2" type="ORF">CHO01_16720</name>
    <name evidence="3" type="ORF">HNR08_001519</name>
</gene>
<dbReference type="Proteomes" id="UP000564629">
    <property type="component" value="Unassembled WGS sequence"/>
</dbReference>
<evidence type="ECO:0000256" key="1">
    <source>
        <dbReference type="SAM" id="Phobius"/>
    </source>
</evidence>
<evidence type="ECO:0000313" key="5">
    <source>
        <dbReference type="Proteomes" id="UP000564629"/>
    </source>
</evidence>
<reference evidence="2 4" key="1">
    <citation type="submission" date="2019-07" db="EMBL/GenBank/DDBJ databases">
        <title>Whole genome shotgun sequence of Cellulomonas hominis NBRC 16055.</title>
        <authorList>
            <person name="Hosoyama A."/>
            <person name="Uohara A."/>
            <person name="Ohji S."/>
            <person name="Ichikawa N."/>
        </authorList>
    </citation>
    <scope>NUCLEOTIDE SEQUENCE [LARGE SCALE GENOMIC DNA]</scope>
    <source>
        <strain evidence="2 4">NBRC 16055</strain>
    </source>
</reference>
<feature type="transmembrane region" description="Helical" evidence="1">
    <location>
        <begin position="21"/>
        <end position="39"/>
    </location>
</feature>
<dbReference type="EMBL" id="BJVQ01000018">
    <property type="protein sequence ID" value="GEL46556.1"/>
    <property type="molecule type" value="Genomic_DNA"/>
</dbReference>
<evidence type="ECO:0000313" key="4">
    <source>
        <dbReference type="Proteomes" id="UP000321723"/>
    </source>
</evidence>
<dbReference type="Proteomes" id="UP000321723">
    <property type="component" value="Unassembled WGS sequence"/>
</dbReference>
<feature type="transmembrane region" description="Helical" evidence="1">
    <location>
        <begin position="266"/>
        <end position="287"/>
    </location>
</feature>
<feature type="transmembrane region" description="Helical" evidence="1">
    <location>
        <begin position="202"/>
        <end position="226"/>
    </location>
</feature>
<organism evidence="2 4">
    <name type="scientific">Cellulomonas hominis</name>
    <dbReference type="NCBI Taxonomy" id="156981"/>
    <lineage>
        <taxon>Bacteria</taxon>
        <taxon>Bacillati</taxon>
        <taxon>Actinomycetota</taxon>
        <taxon>Actinomycetes</taxon>
        <taxon>Micrococcales</taxon>
        <taxon>Cellulomonadaceae</taxon>
        <taxon>Cellulomonas</taxon>
    </lineage>
</organism>
<feature type="transmembrane region" description="Helical" evidence="1">
    <location>
        <begin position="87"/>
        <end position="112"/>
    </location>
</feature>
<accession>A0A511FBC2</accession>
<reference evidence="3 5" key="2">
    <citation type="submission" date="2020-08" db="EMBL/GenBank/DDBJ databases">
        <title>Sequencing the genomes of 1000 actinobacteria strains.</title>
        <authorList>
            <person name="Klenk H.-P."/>
        </authorList>
    </citation>
    <scope>NUCLEOTIDE SEQUENCE [LARGE SCALE GENOMIC DNA]</scope>
    <source>
        <strain evidence="3 5">DSM 9581</strain>
    </source>
</reference>
<protein>
    <submittedName>
        <fullName evidence="2">Uncharacterized protein</fullName>
    </submittedName>
</protein>
<feature type="transmembrane region" description="Helical" evidence="1">
    <location>
        <begin position="133"/>
        <end position="161"/>
    </location>
</feature>
<proteinExistence type="predicted"/>
<dbReference type="RefSeq" id="WP_146836442.1">
    <property type="nucleotide sequence ID" value="NZ_BJVQ01000018.1"/>
</dbReference>